<dbReference type="Pfam" id="PF12838">
    <property type="entry name" value="Fer4_7"/>
    <property type="match status" value="1"/>
</dbReference>
<comment type="caution">
    <text evidence="10">The sequence shown here is derived from an EMBL/GenBank/DDBJ whole genome shotgun (WGS) entry which is preliminary data.</text>
</comment>
<reference evidence="10 11" key="1">
    <citation type="journal article" date="2019" name="Emerg. Microbes Infect.">
        <title>Comprehensive subspecies identification of 175 nontuberculous mycobacteria species based on 7547 genomic profiles.</title>
        <authorList>
            <person name="Matsumoto Y."/>
            <person name="Kinjo T."/>
            <person name="Motooka D."/>
            <person name="Nabeya D."/>
            <person name="Jung N."/>
            <person name="Uechi K."/>
            <person name="Horii T."/>
            <person name="Iida T."/>
            <person name="Fujita J."/>
            <person name="Nakamura S."/>
        </authorList>
    </citation>
    <scope>NUCLEOTIDE SEQUENCE [LARGE SCALE GENOMIC DNA]</scope>
    <source>
        <strain evidence="10 11">JCM 30726</strain>
    </source>
</reference>
<proteinExistence type="predicted"/>
<evidence type="ECO:0000259" key="9">
    <source>
        <dbReference type="PROSITE" id="PS51379"/>
    </source>
</evidence>
<evidence type="ECO:0000256" key="3">
    <source>
        <dbReference type="ARBA" id="ARBA00022448"/>
    </source>
</evidence>
<dbReference type="PROSITE" id="PS51379">
    <property type="entry name" value="4FE4S_FER_2"/>
    <property type="match status" value="1"/>
</dbReference>
<keyword evidence="4" id="KW-0004">4Fe-4S</keyword>
<dbReference type="FunFam" id="3.30.70.20:FF:000045">
    <property type="entry name" value="Ferredoxin, 4Fe-4S"/>
    <property type="match status" value="1"/>
</dbReference>
<evidence type="ECO:0000256" key="4">
    <source>
        <dbReference type="ARBA" id="ARBA00022485"/>
    </source>
</evidence>
<keyword evidence="8" id="KW-0411">Iron-sulfur</keyword>
<evidence type="ECO:0000313" key="10">
    <source>
        <dbReference type="EMBL" id="GFG97350.1"/>
    </source>
</evidence>
<dbReference type="InterPro" id="IPR017896">
    <property type="entry name" value="4Fe4S_Fe-S-bd"/>
</dbReference>
<keyword evidence="11" id="KW-1185">Reference proteome</keyword>
<dbReference type="RefSeq" id="WP_163711496.1">
    <property type="nucleotide sequence ID" value="NZ_BLLA01000001.1"/>
</dbReference>
<dbReference type="PROSITE" id="PS00198">
    <property type="entry name" value="4FE4S_FER_1"/>
    <property type="match status" value="1"/>
</dbReference>
<dbReference type="SUPFAM" id="SSF54862">
    <property type="entry name" value="4Fe-4S ferredoxins"/>
    <property type="match status" value="1"/>
</dbReference>
<dbReference type="Proteomes" id="UP000465301">
    <property type="component" value="Unassembled WGS sequence"/>
</dbReference>
<organism evidence="10 11">
    <name type="scientific">Mycobacterium timonense</name>
    <dbReference type="NCBI Taxonomy" id="701043"/>
    <lineage>
        <taxon>Bacteria</taxon>
        <taxon>Bacillati</taxon>
        <taxon>Actinomycetota</taxon>
        <taxon>Actinomycetes</taxon>
        <taxon>Mycobacteriales</taxon>
        <taxon>Mycobacteriaceae</taxon>
        <taxon>Mycobacterium</taxon>
        <taxon>Mycobacterium avium complex (MAC)</taxon>
    </lineage>
</organism>
<keyword evidence="3" id="KW-0813">Transport</keyword>
<accession>A0A7I9Z8Q3</accession>
<feature type="domain" description="4Fe-4S ferredoxin-type" evidence="9">
    <location>
        <begin position="1"/>
        <end position="29"/>
    </location>
</feature>
<gene>
    <name evidence="10" type="ORF">MTIM_32290</name>
</gene>
<evidence type="ECO:0000256" key="5">
    <source>
        <dbReference type="ARBA" id="ARBA00022723"/>
    </source>
</evidence>
<evidence type="ECO:0000256" key="7">
    <source>
        <dbReference type="ARBA" id="ARBA00023004"/>
    </source>
</evidence>
<dbReference type="InterPro" id="IPR047927">
    <property type="entry name" value="YfhL-like"/>
</dbReference>
<dbReference type="GO" id="GO:0046872">
    <property type="term" value="F:metal ion binding"/>
    <property type="evidence" value="ECO:0007669"/>
    <property type="project" value="UniProtKB-KW"/>
</dbReference>
<dbReference type="EMBL" id="BLLA01000001">
    <property type="protein sequence ID" value="GFG97350.1"/>
    <property type="molecule type" value="Genomic_DNA"/>
</dbReference>
<comment type="function">
    <text evidence="2">Ferredoxins are iron-sulfur proteins that transfer electrons in a wide variety of metabolic reactions.</text>
</comment>
<evidence type="ECO:0000256" key="8">
    <source>
        <dbReference type="ARBA" id="ARBA00023014"/>
    </source>
</evidence>
<sequence length="97" mass="10412">MALHITEECVNCNACEDSCPNTAISPGDEIFVIDPALCTECVGFNGGPACAEACPVDCCLPDPDRVEDEGTLFARAQMLHPGRLDLVELTSKNSHFR</sequence>
<name>A0A7I9Z8Q3_9MYCO</name>
<protein>
    <submittedName>
        <fullName evidence="10">Putative ferredoxin-like protein</fullName>
    </submittedName>
</protein>
<keyword evidence="7" id="KW-0408">Iron</keyword>
<comment type="cofactor">
    <cofactor evidence="1">
        <name>[4Fe-4S] cluster</name>
        <dbReference type="ChEBI" id="CHEBI:49883"/>
    </cofactor>
</comment>
<keyword evidence="6" id="KW-0249">Electron transport</keyword>
<evidence type="ECO:0000256" key="6">
    <source>
        <dbReference type="ARBA" id="ARBA00022982"/>
    </source>
</evidence>
<evidence type="ECO:0000313" key="11">
    <source>
        <dbReference type="Proteomes" id="UP000465301"/>
    </source>
</evidence>
<dbReference type="Gene3D" id="3.30.70.20">
    <property type="match status" value="1"/>
</dbReference>
<evidence type="ECO:0000256" key="1">
    <source>
        <dbReference type="ARBA" id="ARBA00001966"/>
    </source>
</evidence>
<dbReference type="NCBIfam" id="NF033683">
    <property type="entry name" value="di_4Fe-4S_YfhL"/>
    <property type="match status" value="1"/>
</dbReference>
<dbReference type="AlphaFoldDB" id="A0A7I9Z8Q3"/>
<evidence type="ECO:0000256" key="2">
    <source>
        <dbReference type="ARBA" id="ARBA00003532"/>
    </source>
</evidence>
<keyword evidence="5" id="KW-0479">Metal-binding</keyword>
<dbReference type="InterPro" id="IPR017900">
    <property type="entry name" value="4Fe4S_Fe_S_CS"/>
</dbReference>
<dbReference type="GO" id="GO:0051539">
    <property type="term" value="F:4 iron, 4 sulfur cluster binding"/>
    <property type="evidence" value="ECO:0007669"/>
    <property type="project" value="UniProtKB-KW"/>
</dbReference>